<organism evidence="1 2">
    <name type="scientific">Halpernia humi</name>
    <dbReference type="NCBI Taxonomy" id="493375"/>
    <lineage>
        <taxon>Bacteria</taxon>
        <taxon>Pseudomonadati</taxon>
        <taxon>Bacteroidota</taxon>
        <taxon>Flavobacteriia</taxon>
        <taxon>Flavobacteriales</taxon>
        <taxon>Weeksellaceae</taxon>
        <taxon>Chryseobacterium group</taxon>
        <taxon>Halpernia</taxon>
    </lineage>
</organism>
<name>A0A1H5XMN2_9FLAO</name>
<sequence>MKGLFNVFNKKKSKNEHWYFAKCISDGEEFRICGLNIWDLEWKPIRNNVEVIDPNYHNKYYFEEYEIKIENKKINFVAGEFSNLIWGFYLKDLSLVD</sequence>
<proteinExistence type="predicted"/>
<dbReference type="OrthoDB" id="1263065at2"/>
<protein>
    <submittedName>
        <fullName evidence="1">Uncharacterized protein</fullName>
    </submittedName>
</protein>
<gene>
    <name evidence="1" type="ORF">SAMN05421847_1480</name>
</gene>
<dbReference type="RefSeq" id="WP_103913465.1">
    <property type="nucleotide sequence ID" value="NZ_FNUS01000003.1"/>
</dbReference>
<keyword evidence="2" id="KW-1185">Reference proteome</keyword>
<evidence type="ECO:0000313" key="2">
    <source>
        <dbReference type="Proteomes" id="UP000236738"/>
    </source>
</evidence>
<accession>A0A1H5XMN2</accession>
<reference evidence="2" key="1">
    <citation type="submission" date="2016-10" db="EMBL/GenBank/DDBJ databases">
        <authorList>
            <person name="Varghese N."/>
            <person name="Submissions S."/>
        </authorList>
    </citation>
    <scope>NUCLEOTIDE SEQUENCE [LARGE SCALE GENOMIC DNA]</scope>
    <source>
        <strain evidence="2">DSM 21580</strain>
    </source>
</reference>
<dbReference type="Proteomes" id="UP000236738">
    <property type="component" value="Unassembled WGS sequence"/>
</dbReference>
<dbReference type="AlphaFoldDB" id="A0A1H5XMN2"/>
<evidence type="ECO:0000313" key="1">
    <source>
        <dbReference type="EMBL" id="SEG12735.1"/>
    </source>
</evidence>
<dbReference type="EMBL" id="FNUS01000003">
    <property type="protein sequence ID" value="SEG12735.1"/>
    <property type="molecule type" value="Genomic_DNA"/>
</dbReference>